<dbReference type="GO" id="GO:0004824">
    <property type="term" value="F:lysine-tRNA ligase activity"/>
    <property type="evidence" value="ECO:0007669"/>
    <property type="project" value="InterPro"/>
</dbReference>
<dbReference type="InterPro" id="IPR004364">
    <property type="entry name" value="Aa-tRNA-synt_II"/>
</dbReference>
<dbReference type="GO" id="GO:0005829">
    <property type="term" value="C:cytosol"/>
    <property type="evidence" value="ECO:0007669"/>
    <property type="project" value="TreeGrafter"/>
</dbReference>
<evidence type="ECO:0000256" key="3">
    <source>
        <dbReference type="ARBA" id="ARBA00022840"/>
    </source>
</evidence>
<dbReference type="RefSeq" id="XP_007397522.1">
    <property type="nucleotide sequence ID" value="XM_007397460.1"/>
</dbReference>
<dbReference type="PANTHER" id="PTHR42918:SF9">
    <property type="entry name" value="LYSINE--TRNA LIGASE"/>
    <property type="match status" value="1"/>
</dbReference>
<dbReference type="STRING" id="650164.K5W6T9"/>
<dbReference type="Proteomes" id="UP000008370">
    <property type="component" value="Unassembled WGS sequence"/>
</dbReference>
<dbReference type="GO" id="GO:0005524">
    <property type="term" value="F:ATP binding"/>
    <property type="evidence" value="ECO:0007669"/>
    <property type="project" value="UniProtKB-KW"/>
</dbReference>
<feature type="region of interest" description="Disordered" evidence="4">
    <location>
        <begin position="34"/>
        <end position="56"/>
    </location>
</feature>
<keyword evidence="7" id="KW-1185">Reference proteome</keyword>
<dbReference type="InterPro" id="IPR018149">
    <property type="entry name" value="Lys-tRNA-synth_II_C"/>
</dbReference>
<evidence type="ECO:0000259" key="5">
    <source>
        <dbReference type="PROSITE" id="PS50862"/>
    </source>
</evidence>
<keyword evidence="2" id="KW-0547">Nucleotide-binding</keyword>
<dbReference type="InterPro" id="IPR045864">
    <property type="entry name" value="aa-tRNA-synth_II/BPL/LPL"/>
</dbReference>
<dbReference type="InParanoid" id="K5W6T9"/>
<accession>K5W6T9</accession>
<evidence type="ECO:0000313" key="6">
    <source>
        <dbReference type="EMBL" id="EKM54845.1"/>
    </source>
</evidence>
<dbReference type="KEGG" id="pco:PHACADRAFT_210620"/>
<gene>
    <name evidence="6" type="ORF">PHACADRAFT_210620</name>
</gene>
<dbReference type="GO" id="GO:0000049">
    <property type="term" value="F:tRNA binding"/>
    <property type="evidence" value="ECO:0007669"/>
    <property type="project" value="TreeGrafter"/>
</dbReference>
<dbReference type="HOGENOM" id="CLU_417436_0_0_1"/>
<organism evidence="6 7">
    <name type="scientific">Phanerochaete carnosa (strain HHB-10118-sp)</name>
    <name type="common">White-rot fungus</name>
    <name type="synonym">Peniophora carnosa</name>
    <dbReference type="NCBI Taxonomy" id="650164"/>
    <lineage>
        <taxon>Eukaryota</taxon>
        <taxon>Fungi</taxon>
        <taxon>Dikarya</taxon>
        <taxon>Basidiomycota</taxon>
        <taxon>Agaricomycotina</taxon>
        <taxon>Agaricomycetes</taxon>
        <taxon>Polyporales</taxon>
        <taxon>Phanerochaetaceae</taxon>
        <taxon>Phanerochaete</taxon>
    </lineage>
</organism>
<dbReference type="EMBL" id="JH930473">
    <property type="protein sequence ID" value="EKM54845.1"/>
    <property type="molecule type" value="Genomic_DNA"/>
</dbReference>
<keyword evidence="3" id="KW-0067">ATP-binding</keyword>
<dbReference type="SUPFAM" id="SSF55681">
    <property type="entry name" value="Class II aaRS and biotin synthetases"/>
    <property type="match status" value="1"/>
</dbReference>
<dbReference type="PRINTS" id="PR00982">
    <property type="entry name" value="TRNASYNTHLYS"/>
</dbReference>
<sequence length="657" mass="74548">MYDVMDITESLIEGAVKHLAGRKTTVAFHLEGRDSKKVLQPKPPRPSVPRHRLESPYQMKQDSHVLTTHLIGILRVRTPHVLPPWFAVDIVGNLECTKGSELSITPFNLARNLARNLIQLPVTQGQETRDRKRYLDLGVILNEDTKHTFIACSQIVNGIRRFFDSLRFLVIETPVIAGGATVKPFIVHHSDLNLDSYLRISPEFYLTQLVFSELDGVYEINRFFRNKGVDLTRYPELSICKSYMAYANMSDIMVAVEGLIESLAKESHQVSDRREGDSDFPPRRREGVRAGFKAVMGATRHIHGAGEAEFFFFLPGEPLHTEEANESLRKLCQKHNIELRANPSLSASSSSLSVSPAFYVGLSQLNDALEQRLWFEKRARRKEQGDVEDIGDALEFHSRRRADGIDRGLAVFLADSAEWSYWSLRGSRSRRRPTSCVPSGTLDKFVLVFSRTLDGWEIARLGNIFLSFMTQFPSFEVRAITFVDVPAAFFSTTAPPIHAPEAGPLLALEWLDLGGFAWNKRDTVLKLWRRHGKSIEILLLSAANNVFKKDGTERDRRRLEALVEELVREKDKIRPTNTLQDLMKDRQGFLPLQTVLPGMSQEDFPPIGGVRWVEVPPQAGWQTMTKTVREYDEDKVKDCKEDISTLLLFMSLITSSP</sequence>
<dbReference type="Gene3D" id="3.30.930.10">
    <property type="entry name" value="Bira Bifunctional Protein, Domain 2"/>
    <property type="match status" value="1"/>
</dbReference>
<evidence type="ECO:0000256" key="2">
    <source>
        <dbReference type="ARBA" id="ARBA00022741"/>
    </source>
</evidence>
<dbReference type="OrthoDB" id="21243at2759"/>
<dbReference type="GeneID" id="18912989"/>
<proteinExistence type="predicted"/>
<dbReference type="Pfam" id="PF00152">
    <property type="entry name" value="tRNA-synt_2"/>
    <property type="match status" value="1"/>
</dbReference>
<feature type="domain" description="Aminoacyl-transfer RNA synthetases class-II family profile" evidence="5">
    <location>
        <begin position="153"/>
        <end position="433"/>
    </location>
</feature>
<evidence type="ECO:0000256" key="1">
    <source>
        <dbReference type="ARBA" id="ARBA00022598"/>
    </source>
</evidence>
<reference evidence="6 7" key="1">
    <citation type="journal article" date="2012" name="BMC Genomics">
        <title>Comparative genomics of the white-rot fungi, Phanerochaete carnosa and P. chrysosporium, to elucidate the genetic basis of the distinct wood types they colonize.</title>
        <authorList>
            <person name="Suzuki H."/>
            <person name="MacDonald J."/>
            <person name="Syed K."/>
            <person name="Salamov A."/>
            <person name="Hori C."/>
            <person name="Aerts A."/>
            <person name="Henrissat B."/>
            <person name="Wiebenga A."/>
            <person name="vanKuyk P.A."/>
            <person name="Barry K."/>
            <person name="Lindquist E."/>
            <person name="LaButti K."/>
            <person name="Lapidus A."/>
            <person name="Lucas S."/>
            <person name="Coutinho P."/>
            <person name="Gong Y."/>
            <person name="Samejima M."/>
            <person name="Mahadevan R."/>
            <person name="Abou-Zaid M."/>
            <person name="de Vries R.P."/>
            <person name="Igarashi K."/>
            <person name="Yadav J.S."/>
            <person name="Grigoriev I.V."/>
            <person name="Master E.R."/>
        </authorList>
    </citation>
    <scope>NUCLEOTIDE SEQUENCE [LARGE SCALE GENOMIC DNA]</scope>
    <source>
        <strain evidence="6 7">HHB-10118-sp</strain>
    </source>
</reference>
<name>K5W6T9_PHACS</name>
<dbReference type="InterPro" id="IPR006195">
    <property type="entry name" value="aa-tRNA-synth_II"/>
</dbReference>
<keyword evidence="1" id="KW-0436">Ligase</keyword>
<dbReference type="PANTHER" id="PTHR42918">
    <property type="entry name" value="LYSYL-TRNA SYNTHETASE"/>
    <property type="match status" value="1"/>
</dbReference>
<protein>
    <recommendedName>
        <fullName evidence="5">Aminoacyl-transfer RNA synthetases class-II family profile domain-containing protein</fullName>
    </recommendedName>
</protein>
<dbReference type="PROSITE" id="PS50862">
    <property type="entry name" value="AA_TRNA_LIGASE_II"/>
    <property type="match status" value="1"/>
</dbReference>
<dbReference type="GO" id="GO:0006430">
    <property type="term" value="P:lysyl-tRNA aminoacylation"/>
    <property type="evidence" value="ECO:0007669"/>
    <property type="project" value="InterPro"/>
</dbReference>
<dbReference type="AlphaFoldDB" id="K5W6T9"/>
<evidence type="ECO:0000313" key="7">
    <source>
        <dbReference type="Proteomes" id="UP000008370"/>
    </source>
</evidence>
<evidence type="ECO:0000256" key="4">
    <source>
        <dbReference type="SAM" id="MobiDB-lite"/>
    </source>
</evidence>